<sequence>MRRNGTAERPVSDDDDARSSNTGGLARRRRLATCLFPRARETPPVGRREPQILCAGLQWSRARRVDSAIDAGGGGARMAG</sequence>
<proteinExistence type="predicted"/>
<evidence type="ECO:0000256" key="1">
    <source>
        <dbReference type="SAM" id="MobiDB-lite"/>
    </source>
</evidence>
<dbReference type="AlphaFoldDB" id="A0A9Q0IRP7"/>
<evidence type="ECO:0000313" key="2">
    <source>
        <dbReference type="EMBL" id="KAJ3606716.1"/>
    </source>
</evidence>
<keyword evidence="3" id="KW-1185">Reference proteome</keyword>
<protein>
    <submittedName>
        <fullName evidence="2">Uncharacterized protein</fullName>
    </submittedName>
</protein>
<gene>
    <name evidence="2" type="ORF">NHX12_026235</name>
</gene>
<dbReference type="EMBL" id="JANIIK010000042">
    <property type="protein sequence ID" value="KAJ3606716.1"/>
    <property type="molecule type" value="Genomic_DNA"/>
</dbReference>
<evidence type="ECO:0000313" key="3">
    <source>
        <dbReference type="Proteomes" id="UP001148018"/>
    </source>
</evidence>
<reference evidence="2" key="1">
    <citation type="submission" date="2022-07" db="EMBL/GenBank/DDBJ databases">
        <title>Chromosome-level genome of Muraenolepis orangiensis.</title>
        <authorList>
            <person name="Kim J."/>
        </authorList>
    </citation>
    <scope>NUCLEOTIDE SEQUENCE</scope>
    <source>
        <strain evidence="2">KU_S4_2022</strain>
        <tissue evidence="2">Muscle</tissue>
    </source>
</reference>
<name>A0A9Q0IRP7_9TELE</name>
<dbReference type="Proteomes" id="UP001148018">
    <property type="component" value="Unassembled WGS sequence"/>
</dbReference>
<comment type="caution">
    <text evidence="2">The sequence shown here is derived from an EMBL/GenBank/DDBJ whole genome shotgun (WGS) entry which is preliminary data.</text>
</comment>
<organism evidence="2 3">
    <name type="scientific">Muraenolepis orangiensis</name>
    <name type="common">Patagonian moray cod</name>
    <dbReference type="NCBI Taxonomy" id="630683"/>
    <lineage>
        <taxon>Eukaryota</taxon>
        <taxon>Metazoa</taxon>
        <taxon>Chordata</taxon>
        <taxon>Craniata</taxon>
        <taxon>Vertebrata</taxon>
        <taxon>Euteleostomi</taxon>
        <taxon>Actinopterygii</taxon>
        <taxon>Neopterygii</taxon>
        <taxon>Teleostei</taxon>
        <taxon>Neoteleostei</taxon>
        <taxon>Acanthomorphata</taxon>
        <taxon>Zeiogadaria</taxon>
        <taxon>Gadariae</taxon>
        <taxon>Gadiformes</taxon>
        <taxon>Muraenolepidoidei</taxon>
        <taxon>Muraenolepididae</taxon>
        <taxon>Muraenolepis</taxon>
    </lineage>
</organism>
<feature type="region of interest" description="Disordered" evidence="1">
    <location>
        <begin position="1"/>
        <end position="26"/>
    </location>
</feature>
<accession>A0A9Q0IRP7</accession>